<reference evidence="1 2" key="1">
    <citation type="submission" date="2018-07" db="EMBL/GenBank/DDBJ databases">
        <title>Genomic Encyclopedia of Type Strains, Phase IV (KMG-IV): sequencing the most valuable type-strain genomes for metagenomic binning, comparative biology and taxonomic classification.</title>
        <authorList>
            <person name="Goeker M."/>
        </authorList>
    </citation>
    <scope>NUCLEOTIDE SEQUENCE [LARGE SCALE GENOMIC DNA]</scope>
    <source>
        <strain evidence="1 2">DSM 21352</strain>
    </source>
</reference>
<dbReference type="EMBL" id="QQAV01000014">
    <property type="protein sequence ID" value="RDI18591.1"/>
    <property type="molecule type" value="Genomic_DNA"/>
</dbReference>
<dbReference type="Gene3D" id="1.10.30.50">
    <property type="match status" value="1"/>
</dbReference>
<sequence>MLSIRHKDLADETLEVLRHLQQEIDGEANYEAQVTKADVLWRARNSTKQSRAAFKVVRETLAEMCIGPVRCAYCEDSLADEVEHIRPKSLFPSLTFVWTNHCFACGPCNGPKRNRYGTIHAGRLIEFFRKRNAAVLPPPAGVSALIDPRTEDPTEFLELDLGGQLPNGELLDGTFEFLPRESIPEDKRLKAVFTIDVLGLNREVIRASRENAFGGFRARLTEYAVAFESGATEAQLDALKSDLLSTPHLTVFHEMRRQQEYLPEIRALFERAPVALDWPLTAP</sequence>
<evidence type="ECO:0000313" key="1">
    <source>
        <dbReference type="EMBL" id="RDI18591.1"/>
    </source>
</evidence>
<gene>
    <name evidence="1" type="ORF">DFR41_11439</name>
</gene>
<name>A0A370F7Q1_9BURK</name>
<dbReference type="OrthoDB" id="4485927at2"/>
<keyword evidence="2" id="KW-1185">Reference proteome</keyword>
<dbReference type="RefSeq" id="WP_147284424.1">
    <property type="nucleotide sequence ID" value="NZ_QQAV01000014.1"/>
</dbReference>
<protein>
    <submittedName>
        <fullName evidence="1">Uncharacterized protein (TIGR02646 family)</fullName>
    </submittedName>
</protein>
<dbReference type="AlphaFoldDB" id="A0A370F7Q1"/>
<accession>A0A370F7Q1</accession>
<organism evidence="1 2">
    <name type="scientific">Pseudacidovorax intermedius</name>
    <dbReference type="NCBI Taxonomy" id="433924"/>
    <lineage>
        <taxon>Bacteria</taxon>
        <taxon>Pseudomonadati</taxon>
        <taxon>Pseudomonadota</taxon>
        <taxon>Betaproteobacteria</taxon>
        <taxon>Burkholderiales</taxon>
        <taxon>Comamonadaceae</taxon>
        <taxon>Pseudacidovorax</taxon>
    </lineage>
</organism>
<evidence type="ECO:0000313" key="2">
    <source>
        <dbReference type="Proteomes" id="UP000255265"/>
    </source>
</evidence>
<comment type="caution">
    <text evidence="1">The sequence shown here is derived from an EMBL/GenBank/DDBJ whole genome shotgun (WGS) entry which is preliminary data.</text>
</comment>
<proteinExistence type="predicted"/>
<dbReference type="Proteomes" id="UP000255265">
    <property type="component" value="Unassembled WGS sequence"/>
</dbReference>